<keyword evidence="1" id="KW-0472">Membrane</keyword>
<dbReference type="EMBL" id="RJUF01000003">
    <property type="protein sequence ID" value="MCP9761816.1"/>
    <property type="molecule type" value="Genomic_DNA"/>
</dbReference>
<evidence type="ECO:0000259" key="3">
    <source>
        <dbReference type="Pfam" id="PF13828"/>
    </source>
</evidence>
<accession>A0AAE3H0H4</accession>
<feature type="chain" id="PRO_5042125517" evidence="2">
    <location>
        <begin position="26"/>
        <end position="154"/>
    </location>
</feature>
<dbReference type="Pfam" id="PF13828">
    <property type="entry name" value="DUF4190"/>
    <property type="match status" value="1"/>
</dbReference>
<keyword evidence="1" id="KW-1133">Transmembrane helix</keyword>
<evidence type="ECO:0000313" key="4">
    <source>
        <dbReference type="EMBL" id="MCP9761816.1"/>
    </source>
</evidence>
<dbReference type="Proteomes" id="UP001204144">
    <property type="component" value="Unassembled WGS sequence"/>
</dbReference>
<feature type="transmembrane region" description="Helical" evidence="1">
    <location>
        <begin position="92"/>
        <end position="112"/>
    </location>
</feature>
<gene>
    <name evidence="4" type="ORF">EGI31_02535</name>
</gene>
<sequence length="154" mass="16742">MAINNKYLILFTLLGIIFLSHLSFATTETSVQNPVKLDSLFNVHSTAGFASDSTNVKKSEYEPSSVIGFSFSLAAILSWGFSFFRALAQLQLIFNPVLLGIVGLLFSIIALVRIKKNKRKGKKLAKAGIILTILHALGLAGFIVLLMIAFSGHN</sequence>
<keyword evidence="2" id="KW-0732">Signal</keyword>
<evidence type="ECO:0000256" key="1">
    <source>
        <dbReference type="SAM" id="Phobius"/>
    </source>
</evidence>
<name>A0AAE3H0H4_9BACT</name>
<evidence type="ECO:0000313" key="5">
    <source>
        <dbReference type="Proteomes" id="UP001204144"/>
    </source>
</evidence>
<protein>
    <submittedName>
        <fullName evidence="4">DUF4190 domain-containing protein</fullName>
    </submittedName>
</protein>
<feature type="transmembrane region" description="Helical" evidence="1">
    <location>
        <begin position="124"/>
        <end position="150"/>
    </location>
</feature>
<dbReference type="InterPro" id="IPR025241">
    <property type="entry name" value="DUF4190"/>
</dbReference>
<dbReference type="AlphaFoldDB" id="A0AAE3H0H4"/>
<organism evidence="4 5">
    <name type="scientific">Lacihabitans soyangensis</name>
    <dbReference type="NCBI Taxonomy" id="869394"/>
    <lineage>
        <taxon>Bacteria</taxon>
        <taxon>Pseudomonadati</taxon>
        <taxon>Bacteroidota</taxon>
        <taxon>Cytophagia</taxon>
        <taxon>Cytophagales</taxon>
        <taxon>Leadbetterellaceae</taxon>
        <taxon>Lacihabitans</taxon>
    </lineage>
</organism>
<comment type="caution">
    <text evidence="4">The sequence shown here is derived from an EMBL/GenBank/DDBJ whole genome shotgun (WGS) entry which is preliminary data.</text>
</comment>
<evidence type="ECO:0000256" key="2">
    <source>
        <dbReference type="SAM" id="SignalP"/>
    </source>
</evidence>
<feature type="signal peptide" evidence="2">
    <location>
        <begin position="1"/>
        <end position="25"/>
    </location>
</feature>
<keyword evidence="5" id="KW-1185">Reference proteome</keyword>
<keyword evidence="1" id="KW-0812">Transmembrane</keyword>
<dbReference type="RefSeq" id="WP_255035558.1">
    <property type="nucleotide sequence ID" value="NZ_RJUF01000003.1"/>
</dbReference>
<proteinExistence type="predicted"/>
<reference evidence="4 5" key="1">
    <citation type="submission" date="2018-11" db="EMBL/GenBank/DDBJ databases">
        <title>Novel bacteria species description.</title>
        <authorList>
            <person name="Han J.-H."/>
        </authorList>
    </citation>
    <scope>NUCLEOTIDE SEQUENCE [LARGE SCALE GENOMIC DNA]</scope>
    <source>
        <strain evidence="4 5">KCTC23259</strain>
    </source>
</reference>
<feature type="domain" description="DUF4190" evidence="3">
    <location>
        <begin position="92"/>
        <end position="138"/>
    </location>
</feature>